<sequence>MVESGDAGEGATEPPKPNPPASPKPTPKSPASPPAPVAERSAAKTPHHLYRWWPAYALAGLVTLLVSSLSGALIDGDGAFGTFCVVAAVPLLAIAIGGVTTHLYHRLSAEKTLELRVRSATYTTLNLSNGVQYADEKIQEAALALGSENIGDAIVRMGQAKTATELTLMTAQQATREWELLSIDGFTTAQTNFSDDERAFADRPKIVLGTNPQTVTRDGETKPSTDSGQERGKNGELSN</sequence>
<feature type="compositionally biased region" description="Basic and acidic residues" evidence="1">
    <location>
        <begin position="195"/>
        <end position="205"/>
    </location>
</feature>
<comment type="caution">
    <text evidence="3">The sequence shown here is derived from an EMBL/GenBank/DDBJ whole genome shotgun (WGS) entry which is preliminary data.</text>
</comment>
<keyword evidence="2" id="KW-1133">Transmembrane helix</keyword>
<evidence type="ECO:0000256" key="1">
    <source>
        <dbReference type="SAM" id="MobiDB-lite"/>
    </source>
</evidence>
<organism evidence="3 4">
    <name type="scientific">Williamsia marianensis</name>
    <dbReference type="NCBI Taxonomy" id="85044"/>
    <lineage>
        <taxon>Bacteria</taxon>
        <taxon>Bacillati</taxon>
        <taxon>Actinomycetota</taxon>
        <taxon>Actinomycetes</taxon>
        <taxon>Mycobacteriales</taxon>
        <taxon>Nocardiaceae</taxon>
        <taxon>Williamsia</taxon>
    </lineage>
</organism>
<feature type="transmembrane region" description="Helical" evidence="2">
    <location>
        <begin position="53"/>
        <end position="74"/>
    </location>
</feature>
<feature type="compositionally biased region" description="Pro residues" evidence="1">
    <location>
        <begin position="14"/>
        <end position="36"/>
    </location>
</feature>
<evidence type="ECO:0000313" key="4">
    <source>
        <dbReference type="Proteomes" id="UP000274762"/>
    </source>
</evidence>
<dbReference type="AlphaFoldDB" id="A0A495K695"/>
<dbReference type="EMBL" id="RBKV01000001">
    <property type="protein sequence ID" value="RKR96823.1"/>
    <property type="molecule type" value="Genomic_DNA"/>
</dbReference>
<evidence type="ECO:0000313" key="3">
    <source>
        <dbReference type="EMBL" id="RKR96823.1"/>
    </source>
</evidence>
<feature type="transmembrane region" description="Helical" evidence="2">
    <location>
        <begin position="80"/>
        <end position="104"/>
    </location>
</feature>
<feature type="region of interest" description="Disordered" evidence="1">
    <location>
        <begin position="1"/>
        <end position="40"/>
    </location>
</feature>
<keyword evidence="2" id="KW-0472">Membrane</keyword>
<name>A0A495K695_WILMA</name>
<keyword evidence="2" id="KW-0812">Transmembrane</keyword>
<accession>A0A495K695</accession>
<feature type="compositionally biased region" description="Basic and acidic residues" evidence="1">
    <location>
        <begin position="217"/>
        <end position="239"/>
    </location>
</feature>
<proteinExistence type="predicted"/>
<feature type="region of interest" description="Disordered" evidence="1">
    <location>
        <begin position="195"/>
        <end position="239"/>
    </location>
</feature>
<dbReference type="Proteomes" id="UP000274762">
    <property type="component" value="Unassembled WGS sequence"/>
</dbReference>
<reference evidence="3 4" key="1">
    <citation type="submission" date="2018-10" db="EMBL/GenBank/DDBJ databases">
        <title>Sequencing the genomes of 1000 actinobacteria strains.</title>
        <authorList>
            <person name="Klenk H.-P."/>
        </authorList>
    </citation>
    <scope>NUCLEOTIDE SEQUENCE [LARGE SCALE GENOMIC DNA]</scope>
    <source>
        <strain evidence="3 4">DSM 44343</strain>
    </source>
</reference>
<gene>
    <name evidence="3" type="ORF">DFJ75_3683</name>
</gene>
<evidence type="ECO:0000256" key="2">
    <source>
        <dbReference type="SAM" id="Phobius"/>
    </source>
</evidence>
<protein>
    <submittedName>
        <fullName evidence="3">Uncharacterized protein</fullName>
    </submittedName>
</protein>